<organism evidence="1 2">
    <name type="scientific">Anoxybacterium hadale</name>
    <dbReference type="NCBI Taxonomy" id="3408580"/>
    <lineage>
        <taxon>Bacteria</taxon>
        <taxon>Bacillati</taxon>
        <taxon>Bacillota</taxon>
        <taxon>Clostridia</taxon>
        <taxon>Peptostreptococcales</taxon>
        <taxon>Anaerovoracaceae</taxon>
        <taxon>Anoxybacterium</taxon>
    </lineage>
</organism>
<accession>A0ACD1AD40</accession>
<gene>
    <name evidence="1" type="ORF">FRZ06_14385</name>
</gene>
<evidence type="ECO:0000313" key="2">
    <source>
        <dbReference type="Proteomes" id="UP000594014"/>
    </source>
</evidence>
<proteinExistence type="predicted"/>
<reference evidence="1" key="1">
    <citation type="submission" date="2019-08" db="EMBL/GenBank/DDBJ databases">
        <title>Genome sequence of Clostridiales bacterium MT110.</title>
        <authorList>
            <person name="Cao J."/>
        </authorList>
    </citation>
    <scope>NUCLEOTIDE SEQUENCE</scope>
    <source>
        <strain evidence="1">MT110</strain>
    </source>
</reference>
<keyword evidence="2" id="KW-1185">Reference proteome</keyword>
<sequence length="476" mass="54691">MMLITTKTNNGGTLMNNSITEIAELIIRSFEENFEKMLMEKKDISEFVIETKKILDQVGTILAKEALEMMDSLVKGDSRRKKNWYVHEKAAPNTLATIFGEVHYHRTYYKHKTETEYRYLSDELMGIDSYDKMDVALKSRLIEEAIDTPYARSGRKAAETLQISSQSVMNAIRELGPVRNNEVKISRSKETPTILYIEADEDHVALQAGGCSEPKLVYVHEGRTQVGKERWKLQNPRYFGGMYRESEELWNEVADYIDTAYDYDKIEKIYLSGDGASWIKSGATIINKSIFVLDRYHLNKAVKTAGAHIENAEREIWRALKREDKEYLKVVFETILDAAETETKAQSVKEAKTYIMNHWENIKYHYSKDYSGCSAEGHISHIYSDRLSSRPLGWSREGVDQMARLRVFAENGGNLFDLALRKKQERIRETRAIELDLKVCRKKIRKVSGETIDNLPALNSGKRTQLALALRGLRGV</sequence>
<dbReference type="EMBL" id="CP042469">
    <property type="protein sequence ID" value="QOX64442.1"/>
    <property type="molecule type" value="Genomic_DNA"/>
</dbReference>
<evidence type="ECO:0000313" key="1">
    <source>
        <dbReference type="EMBL" id="QOX64442.1"/>
    </source>
</evidence>
<protein>
    <submittedName>
        <fullName evidence="1">ISLre2 family transposase</fullName>
    </submittedName>
</protein>
<name>A0ACD1AD40_9FIRM</name>
<dbReference type="Proteomes" id="UP000594014">
    <property type="component" value="Chromosome"/>
</dbReference>